<dbReference type="Proteomes" id="UP000436088">
    <property type="component" value="Unassembled WGS sequence"/>
</dbReference>
<feature type="transmembrane region" description="Helical" evidence="5">
    <location>
        <begin position="143"/>
        <end position="161"/>
    </location>
</feature>
<dbReference type="SUPFAM" id="SSF111352">
    <property type="entry name" value="Ammonium transporter"/>
    <property type="match status" value="2"/>
</dbReference>
<feature type="domain" description="Ammonium transporter AmtB-like" evidence="6">
    <location>
        <begin position="245"/>
        <end position="387"/>
    </location>
</feature>
<dbReference type="PANTHER" id="PTHR11730:SF121">
    <property type="entry name" value="AMMONIUM TRANSPORTER 1 MEMBER 1"/>
    <property type="match status" value="1"/>
</dbReference>
<evidence type="ECO:0000256" key="1">
    <source>
        <dbReference type="ARBA" id="ARBA00004141"/>
    </source>
</evidence>
<keyword evidence="2 5" id="KW-0812">Transmembrane</keyword>
<comment type="caution">
    <text evidence="7">The sequence shown here is derived from an EMBL/GenBank/DDBJ whole genome shotgun (WGS) entry which is preliminary data.</text>
</comment>
<evidence type="ECO:0000256" key="3">
    <source>
        <dbReference type="ARBA" id="ARBA00022989"/>
    </source>
</evidence>
<dbReference type="GO" id="GO:0005886">
    <property type="term" value="C:plasma membrane"/>
    <property type="evidence" value="ECO:0007669"/>
    <property type="project" value="TreeGrafter"/>
</dbReference>
<comment type="subcellular location">
    <subcellularLocation>
        <location evidence="1">Membrane</location>
        <topology evidence="1">Multi-pass membrane protein</topology>
    </subcellularLocation>
</comment>
<dbReference type="InterPro" id="IPR029020">
    <property type="entry name" value="Ammonium/urea_transptr"/>
</dbReference>
<gene>
    <name evidence="7" type="ORF">F3Y22_tig00110195pilonHSYRG00330</name>
</gene>
<feature type="transmembrane region" description="Helical" evidence="5">
    <location>
        <begin position="173"/>
        <end position="196"/>
    </location>
</feature>
<keyword evidence="3 5" id="KW-1133">Transmembrane helix</keyword>
<dbReference type="GO" id="GO:0008519">
    <property type="term" value="F:ammonium channel activity"/>
    <property type="evidence" value="ECO:0007669"/>
    <property type="project" value="InterPro"/>
</dbReference>
<proteinExistence type="predicted"/>
<feature type="transmembrane region" description="Helical" evidence="5">
    <location>
        <begin position="38"/>
        <end position="61"/>
    </location>
</feature>
<feature type="domain" description="Ammonium transporter AmtB-like" evidence="6">
    <location>
        <begin position="38"/>
        <end position="164"/>
    </location>
</feature>
<evidence type="ECO:0000256" key="2">
    <source>
        <dbReference type="ARBA" id="ARBA00022692"/>
    </source>
</evidence>
<evidence type="ECO:0000313" key="7">
    <source>
        <dbReference type="EMBL" id="KAE8714658.1"/>
    </source>
</evidence>
<keyword evidence="8" id="KW-1185">Reference proteome</keyword>
<name>A0A6A3BGT6_HIBSY</name>
<dbReference type="Gene3D" id="1.10.3430.10">
    <property type="entry name" value="Ammonium transporter AmtB like domains"/>
    <property type="match status" value="2"/>
</dbReference>
<accession>A0A6A3BGT6</accession>
<evidence type="ECO:0000313" key="8">
    <source>
        <dbReference type="Proteomes" id="UP000436088"/>
    </source>
</evidence>
<keyword evidence="4 5" id="KW-0472">Membrane</keyword>
<dbReference type="PANTHER" id="PTHR11730">
    <property type="entry name" value="AMMONIUM TRANSPORTER"/>
    <property type="match status" value="1"/>
</dbReference>
<feature type="transmembrane region" description="Helical" evidence="5">
    <location>
        <begin position="302"/>
        <end position="322"/>
    </location>
</feature>
<feature type="transmembrane region" description="Helical" evidence="5">
    <location>
        <begin position="119"/>
        <end position="137"/>
    </location>
</feature>
<feature type="transmembrane region" description="Helical" evidence="5">
    <location>
        <begin position="81"/>
        <end position="99"/>
    </location>
</feature>
<dbReference type="Pfam" id="PF00909">
    <property type="entry name" value="Ammonium_transp"/>
    <property type="match status" value="2"/>
</dbReference>
<evidence type="ECO:0000256" key="5">
    <source>
        <dbReference type="SAM" id="Phobius"/>
    </source>
</evidence>
<evidence type="ECO:0000259" key="6">
    <source>
        <dbReference type="Pfam" id="PF00909"/>
    </source>
</evidence>
<dbReference type="InterPro" id="IPR024041">
    <property type="entry name" value="NH4_transpt_AmtB-like_dom"/>
</dbReference>
<dbReference type="AlphaFoldDB" id="A0A6A3BGT6"/>
<protein>
    <submittedName>
        <fullName evidence="7">Ammonium transporter 1 member 1</fullName>
    </submittedName>
</protein>
<evidence type="ECO:0000256" key="4">
    <source>
        <dbReference type="ARBA" id="ARBA00023136"/>
    </source>
</evidence>
<sequence length="392" mass="41830">MVNCAGDLAPLLGANATGAADYICNMFRDASYAVDNTYLLFSAYLVFSMQLGFAMLCAGSVRAKNTMNIMLTNVLDAPTGGLFYYLFGFAFGSPSNGFIGRHNFALGSTPSCSFDYSNFLYHWAFAIAAAGITSGSIAERTQFVAYLIYSSFLTGFVYPVVSHWSGRVRVGPVLLETVIISFLMAVSSISPAPALLMSLEASPVYGVHLLRDRGSAGSIIRVDPGSFNKISIIYPSGEKYYGQWSAVGRTAVTTTLAGCTAALTTLFGKRILTGHWNVTDVCNGLLGGFAAITSGCSVVEPWAAIICGFVAALVLIGCNKLAEKVKFDDPLEAAQLHGGCGAWGVLFTGLFASEKYVREVYSTRPAHYGLLVGGRWRLVAAQVVQILENLGR</sequence>
<dbReference type="GO" id="GO:0097272">
    <property type="term" value="P:ammonium homeostasis"/>
    <property type="evidence" value="ECO:0007669"/>
    <property type="project" value="TreeGrafter"/>
</dbReference>
<organism evidence="7 8">
    <name type="scientific">Hibiscus syriacus</name>
    <name type="common">Rose of Sharon</name>
    <dbReference type="NCBI Taxonomy" id="106335"/>
    <lineage>
        <taxon>Eukaryota</taxon>
        <taxon>Viridiplantae</taxon>
        <taxon>Streptophyta</taxon>
        <taxon>Embryophyta</taxon>
        <taxon>Tracheophyta</taxon>
        <taxon>Spermatophyta</taxon>
        <taxon>Magnoliopsida</taxon>
        <taxon>eudicotyledons</taxon>
        <taxon>Gunneridae</taxon>
        <taxon>Pentapetalae</taxon>
        <taxon>rosids</taxon>
        <taxon>malvids</taxon>
        <taxon>Malvales</taxon>
        <taxon>Malvaceae</taxon>
        <taxon>Malvoideae</taxon>
        <taxon>Hibiscus</taxon>
    </lineage>
</organism>
<dbReference type="EMBL" id="VEPZ02000870">
    <property type="protein sequence ID" value="KAE8714658.1"/>
    <property type="molecule type" value="Genomic_DNA"/>
</dbReference>
<reference evidence="7" key="1">
    <citation type="submission" date="2019-09" db="EMBL/GenBank/DDBJ databases">
        <title>Draft genome information of white flower Hibiscus syriacus.</title>
        <authorList>
            <person name="Kim Y.-M."/>
        </authorList>
    </citation>
    <scope>NUCLEOTIDE SEQUENCE [LARGE SCALE GENOMIC DNA]</scope>
    <source>
        <strain evidence="7">YM2019G1</strain>
    </source>
</reference>